<keyword evidence="1" id="KW-0812">Transmembrane</keyword>
<evidence type="ECO:0000313" key="2">
    <source>
        <dbReference type="EMBL" id="CAE7343527.1"/>
    </source>
</evidence>
<dbReference type="Proteomes" id="UP000649617">
    <property type="component" value="Unassembled WGS sequence"/>
</dbReference>
<accession>A0A812NZH7</accession>
<dbReference type="InterPro" id="IPR031610">
    <property type="entry name" value="TIC110"/>
</dbReference>
<organism evidence="2 3">
    <name type="scientific">Symbiodinium pilosum</name>
    <name type="common">Dinoflagellate</name>
    <dbReference type="NCBI Taxonomy" id="2952"/>
    <lineage>
        <taxon>Eukaryota</taxon>
        <taxon>Sar</taxon>
        <taxon>Alveolata</taxon>
        <taxon>Dinophyceae</taxon>
        <taxon>Suessiales</taxon>
        <taxon>Symbiodiniaceae</taxon>
        <taxon>Symbiodinium</taxon>
    </lineage>
</organism>
<gene>
    <name evidence="2" type="primary">BETAC-AD</name>
    <name evidence="2" type="ORF">SPIL2461_LOCUS8121</name>
</gene>
<name>A0A812NZH7_SYMPI</name>
<proteinExistence type="predicted"/>
<feature type="non-terminal residue" evidence="2">
    <location>
        <position position="1"/>
    </location>
</feature>
<keyword evidence="1" id="KW-1133">Transmembrane helix</keyword>
<dbReference type="SUPFAM" id="SSF57850">
    <property type="entry name" value="RING/U-box"/>
    <property type="match status" value="1"/>
</dbReference>
<dbReference type="PANTHER" id="PTHR34935:SF3">
    <property type="entry name" value="PROTEIN TIC110, CHLOROPLASTIC"/>
    <property type="match status" value="1"/>
</dbReference>
<dbReference type="PANTHER" id="PTHR34935">
    <property type="entry name" value="PROTEIN TIC110, CHLOROPLASTIC"/>
    <property type="match status" value="1"/>
</dbReference>
<dbReference type="EMBL" id="CAJNIZ010013113">
    <property type="protein sequence ID" value="CAE7343527.1"/>
    <property type="molecule type" value="Genomic_DNA"/>
</dbReference>
<dbReference type="CDD" id="cd20335">
    <property type="entry name" value="BRcat_RBR"/>
    <property type="match status" value="1"/>
</dbReference>
<dbReference type="AlphaFoldDB" id="A0A812NZH7"/>
<evidence type="ECO:0000256" key="1">
    <source>
        <dbReference type="SAM" id="Phobius"/>
    </source>
</evidence>
<keyword evidence="1" id="KW-0472">Membrane</keyword>
<reference evidence="2" key="1">
    <citation type="submission" date="2021-02" db="EMBL/GenBank/DDBJ databases">
        <authorList>
            <person name="Dougan E. K."/>
            <person name="Rhodes N."/>
            <person name="Thang M."/>
            <person name="Chan C."/>
        </authorList>
    </citation>
    <scope>NUCLEOTIDE SEQUENCE</scope>
</reference>
<comment type="caution">
    <text evidence="2">The sequence shown here is derived from an EMBL/GenBank/DDBJ whole genome shotgun (WGS) entry which is preliminary data.</text>
</comment>
<sequence>MDLPRPMNVAHVIEHFLALGRLHLIHLLDQVDDHIGRAVEANGRRGQNQLRQASALSVALLSSLAAGALICRGLLALSRAFTYLAVSLFLCSGRILQAAAPHLTAIGLILYTNRLLQSSVLRQEWLDFWQHWSRQLLSCLGLGAHVQTTECPICASSVEDDPWTLARLACCNKSVCWECVRSHAESVIDDSRPLMACPMLCKAPLPDVVVFTALRRHQWSWKGLDLLGRQTRRKKHAYERWCLSSGLAASCAVRMEDVVHCPGSECNHMWVLPKALRRAKAAQEPGSRWDPRSWSVGRHMGLYVPPKEDGHDERCVSCPSCKVQYCLLCSQVWESYGKAHEGKSCLEFDATLPAALRSKDRHWAPRTLDASGLFEDLFQRSKLPGRVLANLPSAVPMPILSVYTALPLLAVLAAAMCPRHTRLAQGLASALGCLLGTLVGAFLKQGKKDAASCAIARLLSDHILEDMPAEELRSLIHRQRRRFGVAANSRSSESWEDSSLQKIYEELLVKLLDGPEHDPYDLPTLQRLKAVLDLDGIVVGNAHRHAAQLLVSKGYSGLEGEPMRIATDKLLFLSQRAFADEEPEEASRYEMGRLCQVLEVSDKDAKKRVQAVSRALYQQNLSAVADKVDAHTGEALAGAQMAFGLAGEEAERMNLDTYKEIAKAQLSGGVLTSEGRATLEQARGVLQLADKAASAAFAAVSGPILHEELQTILPSLKDQAVSEDKIKEFSTTLAKRGEEVGLSSASTFTSVRKALQDTLRSTYNTACKEARTSATKALKTMDEMTALTKASDMLLKQMLAGLEEAEEEVEDGRLTLTADPLPGRRLYGLYLERSLKGEAPAAPGPDQFASILELSEEDAEAARVETCQPRLREKYLSCIKKAQGEKIKLADLKPDLSDEMAKFRLPFSAVEETAMEVYKSCLEKVSGRVLKSTEKEELDAVRDFLELEMSTVRKLHLK</sequence>
<feature type="transmembrane region" description="Helical" evidence="1">
    <location>
        <begin position="53"/>
        <end position="75"/>
    </location>
</feature>
<dbReference type="OrthoDB" id="10009520at2759"/>
<protein>
    <submittedName>
        <fullName evidence="2">BETAC-AD protein</fullName>
    </submittedName>
</protein>
<evidence type="ECO:0000313" key="3">
    <source>
        <dbReference type="Proteomes" id="UP000649617"/>
    </source>
</evidence>
<keyword evidence="3" id="KW-1185">Reference proteome</keyword>